<keyword evidence="1" id="KW-0812">Transmembrane</keyword>
<dbReference type="Proteomes" id="UP000019147">
    <property type="component" value="Chromosome"/>
</dbReference>
<evidence type="ECO:0000313" key="2">
    <source>
        <dbReference type="EMBL" id="ANG66008.1"/>
    </source>
</evidence>
<accession>A0A173DYJ4</accession>
<dbReference type="RefSeq" id="WP_021828709.1">
    <property type="nucleotide sequence ID" value="NZ_CP015840.1"/>
</dbReference>
<dbReference type="OrthoDB" id="19121at2"/>
<reference evidence="2 3" key="1">
    <citation type="journal article" date="2014" name="Syst. Appl. Microbiol.">
        <title>Evidence for the existence of two new members of the family Chlamydiaceae and proposal of Chlamydia avium sp. nov. and Chlamydia gallinacea sp. nov.</title>
        <authorList>
            <person name="Sachse K."/>
            <person name="Laroucau K."/>
            <person name="Riege K."/>
            <person name="Wehner S."/>
            <person name="Dilcher M."/>
            <person name="Creasy H.H."/>
            <person name="Weidmann M."/>
            <person name="Myers G."/>
            <person name="Vorimore F."/>
            <person name="Vicari N."/>
            <person name="Magnino S."/>
            <person name="Liebler-Tenorio E."/>
            <person name="Ruettger A."/>
            <person name="Bavoil P.M."/>
            <person name="Hufert F.T."/>
            <person name="Rossello-Mora R."/>
            <person name="Marz M."/>
        </authorList>
    </citation>
    <scope>NUCLEOTIDE SEQUENCE [LARGE SCALE GENOMIC DNA]</scope>
    <source>
        <strain evidence="2 3">08-1274/3</strain>
    </source>
</reference>
<feature type="transmembrane region" description="Helical" evidence="1">
    <location>
        <begin position="12"/>
        <end position="33"/>
    </location>
</feature>
<organism evidence="2 3">
    <name type="scientific">Chlamydia gallinacea 08-1274/3</name>
    <dbReference type="NCBI Taxonomy" id="1143323"/>
    <lineage>
        <taxon>Bacteria</taxon>
        <taxon>Pseudomonadati</taxon>
        <taxon>Chlamydiota</taxon>
        <taxon>Chlamydiia</taxon>
        <taxon>Chlamydiales</taxon>
        <taxon>Chlamydiaceae</taxon>
        <taxon>Chlamydia/Chlamydophila group</taxon>
        <taxon>Chlamydia</taxon>
    </lineage>
</organism>
<dbReference type="STRING" id="1143323.M787_001560"/>
<evidence type="ECO:0000256" key="1">
    <source>
        <dbReference type="SAM" id="Phobius"/>
    </source>
</evidence>
<dbReference type="EMBL" id="CP015840">
    <property type="protein sequence ID" value="ANG66008.1"/>
    <property type="molecule type" value="Genomic_DNA"/>
</dbReference>
<sequence length="142" mass="16012">MHKKRTKRSFLLVEVLTALSLICVVLTPCIRFYHSIHRSIEEEVINLQLPMVIDNCFFAIEDAMREQMLAGVFPSSGTGELTYTMTTSQGNTVSVPYTYSIDIRKGMRGNSSIRACFADVVLEIFPNHRHATLAQRSLCVVL</sequence>
<proteinExistence type="predicted"/>
<dbReference type="KEGG" id="cgz:M787_001560"/>
<dbReference type="GeneID" id="81477990"/>
<name>A0A173DYJ4_9CHLA</name>
<gene>
    <name evidence="2" type="ORF">M787_001560</name>
</gene>
<evidence type="ECO:0000313" key="3">
    <source>
        <dbReference type="Proteomes" id="UP000019147"/>
    </source>
</evidence>
<protein>
    <submittedName>
        <fullName evidence="2">Uncharacterized protein</fullName>
    </submittedName>
</protein>
<keyword evidence="1" id="KW-1133">Transmembrane helix</keyword>
<dbReference type="AlphaFoldDB" id="A0A173DYJ4"/>
<keyword evidence="1" id="KW-0472">Membrane</keyword>